<comment type="caution">
    <text evidence="7">The sequence shown here is derived from an EMBL/GenBank/DDBJ whole genome shotgun (WGS) entry which is preliminary data.</text>
</comment>
<sequence>MEPEPQESTPSRAVPGAGAHSKIFPWAVFALIFGLMMSDYMSRQVLSSVFPVLKAEWDLSDSQLAALTSVVALMVGVLALPMSLLADRWGRVRSVVLMAVLWSFATVLCAAASNYTQLLGARFLIGFGEAAYASVGLAVMLGVFAPRLHASLSGSFLGAAFFGSVVGVALGGVLADRLGWRAAFLIMAAFGMTLIVLFRLVVNENRLARYAADQPTVGATGSDGGRAPISSLFTNASLMCAYVGAGLQFFVSGVLLAWLPSYFNRYHGMDAASAGLAASVFVLLIGAGTVLCGIAADRVGRRRPERRWTAAIAYAAVAMVCLMIGFHLENGPTQLVLLGIGAFFCSGFSGATTAVVASLSHPSIHASSFGVGTLANNVFGLALGPVVVGMLSDRLGLLGALQWVPLASVASIALLALGMKLYPAGLRKLASVPLRNSQPAPAASPDALAPSPSA</sequence>
<dbReference type="InterPro" id="IPR011701">
    <property type="entry name" value="MFS"/>
</dbReference>
<feature type="transmembrane region" description="Helical" evidence="5">
    <location>
        <begin position="156"/>
        <end position="174"/>
    </location>
</feature>
<feature type="transmembrane region" description="Helical" evidence="5">
    <location>
        <begin position="308"/>
        <end position="328"/>
    </location>
</feature>
<organism evidence="7 8">
    <name type="scientific">Prescottella agglutinans</name>
    <dbReference type="NCBI Taxonomy" id="1644129"/>
    <lineage>
        <taxon>Bacteria</taxon>
        <taxon>Bacillati</taxon>
        <taxon>Actinomycetota</taxon>
        <taxon>Actinomycetes</taxon>
        <taxon>Mycobacteriales</taxon>
        <taxon>Nocardiaceae</taxon>
        <taxon>Prescottella</taxon>
    </lineage>
</organism>
<feature type="transmembrane region" description="Helical" evidence="5">
    <location>
        <begin position="271"/>
        <end position="296"/>
    </location>
</feature>
<evidence type="ECO:0000256" key="1">
    <source>
        <dbReference type="ARBA" id="ARBA00004651"/>
    </source>
</evidence>
<evidence type="ECO:0000256" key="4">
    <source>
        <dbReference type="ARBA" id="ARBA00023136"/>
    </source>
</evidence>
<name>A0A3S3AGL7_9NOCA</name>
<feature type="transmembrane region" description="Helical" evidence="5">
    <location>
        <begin position="403"/>
        <end position="422"/>
    </location>
</feature>
<evidence type="ECO:0000256" key="3">
    <source>
        <dbReference type="ARBA" id="ARBA00022989"/>
    </source>
</evidence>
<keyword evidence="8" id="KW-1185">Reference proteome</keyword>
<feature type="transmembrane region" description="Helical" evidence="5">
    <location>
        <begin position="121"/>
        <end position="144"/>
    </location>
</feature>
<protein>
    <submittedName>
        <fullName evidence="7">MFS transporter</fullName>
    </submittedName>
</protein>
<dbReference type="EMBL" id="RKLP01000011">
    <property type="protein sequence ID" value="RVW07689.1"/>
    <property type="molecule type" value="Genomic_DNA"/>
</dbReference>
<evidence type="ECO:0000256" key="5">
    <source>
        <dbReference type="SAM" id="Phobius"/>
    </source>
</evidence>
<feature type="transmembrane region" description="Helical" evidence="5">
    <location>
        <begin position="95"/>
        <end position="115"/>
    </location>
</feature>
<dbReference type="InterPro" id="IPR020846">
    <property type="entry name" value="MFS_dom"/>
</dbReference>
<gene>
    <name evidence="7" type="ORF">EGT67_19800</name>
</gene>
<dbReference type="OrthoDB" id="7497327at2"/>
<dbReference type="PANTHER" id="PTHR23508:SF10">
    <property type="entry name" value="CARBOXYLIC ACID TRANSPORTER PROTEIN HOMOLOG"/>
    <property type="match status" value="1"/>
</dbReference>
<evidence type="ECO:0000313" key="8">
    <source>
        <dbReference type="Proteomes" id="UP000286208"/>
    </source>
</evidence>
<evidence type="ECO:0000259" key="6">
    <source>
        <dbReference type="PROSITE" id="PS50850"/>
    </source>
</evidence>
<evidence type="ECO:0000256" key="2">
    <source>
        <dbReference type="ARBA" id="ARBA00022692"/>
    </source>
</evidence>
<dbReference type="Pfam" id="PF07690">
    <property type="entry name" value="MFS_1"/>
    <property type="match status" value="1"/>
</dbReference>
<feature type="transmembrane region" description="Helical" evidence="5">
    <location>
        <begin position="62"/>
        <end position="83"/>
    </location>
</feature>
<dbReference type="AlphaFoldDB" id="A0A3S3AGL7"/>
<comment type="subcellular location">
    <subcellularLocation>
        <location evidence="1">Cell membrane</location>
        <topology evidence="1">Multi-pass membrane protein</topology>
    </subcellularLocation>
</comment>
<keyword evidence="4 5" id="KW-0472">Membrane</keyword>
<keyword evidence="2 5" id="KW-0812">Transmembrane</keyword>
<feature type="transmembrane region" description="Helical" evidence="5">
    <location>
        <begin position="334"/>
        <end position="357"/>
    </location>
</feature>
<dbReference type="PANTHER" id="PTHR23508">
    <property type="entry name" value="CARBOXYLIC ACID TRANSPORTER PROTEIN HOMOLOG"/>
    <property type="match status" value="1"/>
</dbReference>
<dbReference type="SUPFAM" id="SSF103473">
    <property type="entry name" value="MFS general substrate transporter"/>
    <property type="match status" value="1"/>
</dbReference>
<feature type="transmembrane region" description="Helical" evidence="5">
    <location>
        <begin position="23"/>
        <end position="42"/>
    </location>
</feature>
<evidence type="ECO:0000313" key="7">
    <source>
        <dbReference type="EMBL" id="RVW07689.1"/>
    </source>
</evidence>
<proteinExistence type="predicted"/>
<reference evidence="7 8" key="1">
    <citation type="submission" date="2018-11" db="EMBL/GenBank/DDBJ databases">
        <title>Rhodococcus spongicola sp. nov. and Rhodococcus xishaensis sp. nov. from marine sponges.</title>
        <authorList>
            <person name="Li L."/>
            <person name="Lin H.W."/>
        </authorList>
    </citation>
    <scope>NUCLEOTIDE SEQUENCE [LARGE SCALE GENOMIC DNA]</scope>
    <source>
        <strain evidence="7 8">CCTCC AB2014297</strain>
    </source>
</reference>
<dbReference type="PROSITE" id="PS50850">
    <property type="entry name" value="MFS"/>
    <property type="match status" value="1"/>
</dbReference>
<feature type="transmembrane region" description="Helical" evidence="5">
    <location>
        <begin position="180"/>
        <end position="202"/>
    </location>
</feature>
<dbReference type="GO" id="GO:0046943">
    <property type="term" value="F:carboxylic acid transmembrane transporter activity"/>
    <property type="evidence" value="ECO:0007669"/>
    <property type="project" value="TreeGrafter"/>
</dbReference>
<feature type="transmembrane region" description="Helical" evidence="5">
    <location>
        <begin position="236"/>
        <end position="259"/>
    </location>
</feature>
<keyword evidence="3 5" id="KW-1133">Transmembrane helix</keyword>
<accession>A0A3S3AGL7</accession>
<feature type="transmembrane region" description="Helical" evidence="5">
    <location>
        <begin position="369"/>
        <end position="391"/>
    </location>
</feature>
<dbReference type="GO" id="GO:0005886">
    <property type="term" value="C:plasma membrane"/>
    <property type="evidence" value="ECO:0007669"/>
    <property type="project" value="UniProtKB-SubCell"/>
</dbReference>
<dbReference type="Gene3D" id="1.20.1250.20">
    <property type="entry name" value="MFS general substrate transporter like domains"/>
    <property type="match status" value="2"/>
</dbReference>
<dbReference type="Proteomes" id="UP000286208">
    <property type="component" value="Unassembled WGS sequence"/>
</dbReference>
<feature type="domain" description="Major facilitator superfamily (MFS) profile" evidence="6">
    <location>
        <begin position="27"/>
        <end position="428"/>
    </location>
</feature>
<dbReference type="RefSeq" id="WP_127917804.1">
    <property type="nucleotide sequence ID" value="NZ_RKLP01000011.1"/>
</dbReference>
<dbReference type="InterPro" id="IPR036259">
    <property type="entry name" value="MFS_trans_sf"/>
</dbReference>